<dbReference type="OrthoDB" id="6702017at2"/>
<protein>
    <recommendedName>
        <fullName evidence="3">SCP2 domain-containing protein</fullName>
    </recommendedName>
</protein>
<organism evidence="1 2">
    <name type="scientific">Amnimonas aquatica</name>
    <dbReference type="NCBI Taxonomy" id="2094561"/>
    <lineage>
        <taxon>Bacteria</taxon>
        <taxon>Pseudomonadati</taxon>
        <taxon>Pseudomonadota</taxon>
        <taxon>Gammaproteobacteria</taxon>
        <taxon>Moraxellales</taxon>
        <taxon>Moraxellaceae</taxon>
        <taxon>Amnimonas</taxon>
    </lineage>
</organism>
<gene>
    <name evidence="1" type="ORF">C5O18_05595</name>
</gene>
<accession>A0A2P6ASF4</accession>
<evidence type="ECO:0000313" key="2">
    <source>
        <dbReference type="Proteomes" id="UP000243900"/>
    </source>
</evidence>
<evidence type="ECO:0008006" key="3">
    <source>
        <dbReference type="Google" id="ProtNLM"/>
    </source>
</evidence>
<evidence type="ECO:0000313" key="1">
    <source>
        <dbReference type="EMBL" id="PQA42910.1"/>
    </source>
</evidence>
<proteinExistence type="predicted"/>
<dbReference type="RefSeq" id="WP_105192218.1">
    <property type="nucleotide sequence ID" value="NZ_PTQZ01000108.1"/>
</dbReference>
<name>A0A2P6ASF4_9GAMM</name>
<sequence>MILPDKISKEALGYEAQKAYVTTMMAVVGSGLAAASRVDETVQRELSAFPPGYQVSMTVFPAGPDFFLRVGEHGVAEVISAPVGKPDLTIRFKHMAHAFLVFSFQEGTARAFANDRMIADGNLSHAIRLVRCLNQMETLILPKLVAQRAVKRYTDVPFVEKITKAARIYGLVTKSLVTQLAAGK</sequence>
<reference evidence="2" key="1">
    <citation type="submission" date="2018-02" db="EMBL/GenBank/DDBJ databases">
        <title>Genome sequencing of Solimonas sp. HR-BB.</title>
        <authorList>
            <person name="Lee Y."/>
            <person name="Jeon C.O."/>
        </authorList>
    </citation>
    <scope>NUCLEOTIDE SEQUENCE [LARGE SCALE GENOMIC DNA]</scope>
    <source>
        <strain evidence="2">HR-E</strain>
    </source>
</reference>
<dbReference type="AlphaFoldDB" id="A0A2P6ASF4"/>
<comment type="caution">
    <text evidence="1">The sequence shown here is derived from an EMBL/GenBank/DDBJ whole genome shotgun (WGS) entry which is preliminary data.</text>
</comment>
<dbReference type="EMBL" id="PTQZ01000108">
    <property type="protein sequence ID" value="PQA42910.1"/>
    <property type="molecule type" value="Genomic_DNA"/>
</dbReference>
<dbReference type="Proteomes" id="UP000243900">
    <property type="component" value="Unassembled WGS sequence"/>
</dbReference>
<keyword evidence="2" id="KW-1185">Reference proteome</keyword>